<dbReference type="InterPro" id="IPR050194">
    <property type="entry name" value="Glycosyltransferase_grp1"/>
</dbReference>
<reference evidence="2 3" key="1">
    <citation type="journal article" date="2014" name="PLoS Genet.">
        <title>Phylogenetically driven sequencing of extremely halophilic archaea reveals strategies for static and dynamic osmo-response.</title>
        <authorList>
            <person name="Becker E.A."/>
            <person name="Seitzer P.M."/>
            <person name="Tritt A."/>
            <person name="Larsen D."/>
            <person name="Krusor M."/>
            <person name="Yao A.I."/>
            <person name="Wu D."/>
            <person name="Madern D."/>
            <person name="Eisen J.A."/>
            <person name="Darling A.E."/>
            <person name="Facciotti M.T."/>
        </authorList>
    </citation>
    <scope>NUCLEOTIDE SEQUENCE [LARGE SCALE GENOMIC DNA]</scope>
    <source>
        <strain evidence="2 3">100A6</strain>
    </source>
</reference>
<name>M0M5H8_9EURY</name>
<accession>M0M5H8</accession>
<feature type="domain" description="Glycosyl transferase family 1" evidence="1">
    <location>
        <begin position="39"/>
        <end position="130"/>
    </location>
</feature>
<dbReference type="AlphaFoldDB" id="M0M5H8"/>
<keyword evidence="3" id="KW-1185">Reference proteome</keyword>
<sequence>MHDGYSIRGQRPLAKPVKHFVDRAGGKWQRGRQPSRRSSEAFRLTVVGNGGLRSELEAQTRNHGLESAVTFAGRVPNDDLPGIYAAHDVFCYPGRWDEPFGRVFLEALATGTPTVASDVGSVGDIVGGGGRTTDGTPHGFVDTILGLVRTGKLRTVSEAATRKVEEYRAETVVPRFVALYERSLDR</sequence>
<gene>
    <name evidence="2" type="ORF">C447_02582</name>
</gene>
<dbReference type="CDD" id="cd03801">
    <property type="entry name" value="GT4_PimA-like"/>
    <property type="match status" value="1"/>
</dbReference>
<dbReference type="Gene3D" id="3.40.50.2000">
    <property type="entry name" value="Glycogen Phosphorylase B"/>
    <property type="match status" value="2"/>
</dbReference>
<dbReference type="InterPro" id="IPR001296">
    <property type="entry name" value="Glyco_trans_1"/>
</dbReference>
<dbReference type="PATRIC" id="fig|1132509.6.peg.607"/>
<dbReference type="Proteomes" id="UP000011566">
    <property type="component" value="Unassembled WGS sequence"/>
</dbReference>
<evidence type="ECO:0000313" key="2">
    <source>
        <dbReference type="EMBL" id="EMA41047.1"/>
    </source>
</evidence>
<dbReference type="Pfam" id="PF00534">
    <property type="entry name" value="Glycos_transf_1"/>
    <property type="match status" value="1"/>
</dbReference>
<dbReference type="EMBL" id="AOMB01000007">
    <property type="protein sequence ID" value="EMA41047.1"/>
    <property type="molecule type" value="Genomic_DNA"/>
</dbReference>
<proteinExistence type="predicted"/>
<evidence type="ECO:0000259" key="1">
    <source>
        <dbReference type="Pfam" id="PF00534"/>
    </source>
</evidence>
<dbReference type="eggNOG" id="arCOG01408">
    <property type="taxonomic scope" value="Archaea"/>
</dbReference>
<dbReference type="OrthoDB" id="131038at2157"/>
<dbReference type="PANTHER" id="PTHR45947">
    <property type="entry name" value="SULFOQUINOVOSYL TRANSFERASE SQD2"/>
    <property type="match status" value="1"/>
</dbReference>
<protein>
    <submittedName>
        <fullName evidence="2">Glycosyltransferase, type 1</fullName>
    </submittedName>
</protein>
<dbReference type="PANTHER" id="PTHR45947:SF3">
    <property type="entry name" value="SULFOQUINOVOSYL TRANSFERASE SQD2"/>
    <property type="match status" value="1"/>
</dbReference>
<dbReference type="SUPFAM" id="SSF53756">
    <property type="entry name" value="UDP-Glycosyltransferase/glycogen phosphorylase"/>
    <property type="match status" value="1"/>
</dbReference>
<dbReference type="GO" id="GO:0016757">
    <property type="term" value="F:glycosyltransferase activity"/>
    <property type="evidence" value="ECO:0007669"/>
    <property type="project" value="InterPro"/>
</dbReference>
<evidence type="ECO:0000313" key="3">
    <source>
        <dbReference type="Proteomes" id="UP000011566"/>
    </source>
</evidence>
<comment type="caution">
    <text evidence="2">The sequence shown here is derived from an EMBL/GenBank/DDBJ whole genome shotgun (WGS) entry which is preliminary data.</text>
</comment>
<dbReference type="RefSeq" id="WP_007690599.1">
    <property type="nucleotide sequence ID" value="NZ_AJRK01000041.1"/>
</dbReference>
<organism evidence="2 3">
    <name type="scientific">Halococcus hamelinensis 100A6</name>
    <dbReference type="NCBI Taxonomy" id="1132509"/>
    <lineage>
        <taxon>Archaea</taxon>
        <taxon>Methanobacteriati</taxon>
        <taxon>Methanobacteriota</taxon>
        <taxon>Stenosarchaea group</taxon>
        <taxon>Halobacteria</taxon>
        <taxon>Halobacteriales</taxon>
        <taxon>Halococcaceae</taxon>
        <taxon>Halococcus</taxon>
    </lineage>
</organism>
<keyword evidence="2" id="KW-0808">Transferase</keyword>